<gene>
    <name evidence="2" type="ORF">J2Z17_001081</name>
</gene>
<organism evidence="2 3">
    <name type="scientific">Rhizobium halophytocola</name>
    <dbReference type="NCBI Taxonomy" id="735519"/>
    <lineage>
        <taxon>Bacteria</taxon>
        <taxon>Pseudomonadati</taxon>
        <taxon>Pseudomonadota</taxon>
        <taxon>Alphaproteobacteria</taxon>
        <taxon>Hyphomicrobiales</taxon>
        <taxon>Rhizobiaceae</taxon>
        <taxon>Rhizobium/Agrobacterium group</taxon>
        <taxon>Rhizobium</taxon>
    </lineage>
</organism>
<reference evidence="2 3" key="1">
    <citation type="submission" date="2021-03" db="EMBL/GenBank/DDBJ databases">
        <title>Genomic Encyclopedia of Type Strains, Phase IV (KMG-IV): sequencing the most valuable type-strain genomes for metagenomic binning, comparative biology and taxonomic classification.</title>
        <authorList>
            <person name="Goeker M."/>
        </authorList>
    </citation>
    <scope>NUCLEOTIDE SEQUENCE [LARGE SCALE GENOMIC DNA]</scope>
    <source>
        <strain evidence="2 3">DSM 21600</strain>
    </source>
</reference>
<keyword evidence="2" id="KW-0560">Oxidoreductase</keyword>
<evidence type="ECO:0000313" key="2">
    <source>
        <dbReference type="EMBL" id="MBP1849660.1"/>
    </source>
</evidence>
<dbReference type="InterPro" id="IPR007138">
    <property type="entry name" value="ABM_dom"/>
</dbReference>
<protein>
    <submittedName>
        <fullName evidence="2">Quinol monooxygenase YgiN</fullName>
    </submittedName>
</protein>
<dbReference type="PROSITE" id="PS51725">
    <property type="entry name" value="ABM"/>
    <property type="match status" value="1"/>
</dbReference>
<keyword evidence="2" id="KW-0503">Monooxygenase</keyword>
<evidence type="ECO:0000259" key="1">
    <source>
        <dbReference type="PROSITE" id="PS51725"/>
    </source>
</evidence>
<dbReference type="EMBL" id="JAGGJU010000002">
    <property type="protein sequence ID" value="MBP1849660.1"/>
    <property type="molecule type" value="Genomic_DNA"/>
</dbReference>
<dbReference type="InterPro" id="IPR011008">
    <property type="entry name" value="Dimeric_a/b-barrel"/>
</dbReference>
<dbReference type="RefSeq" id="WP_209942889.1">
    <property type="nucleotide sequence ID" value="NZ_JAGGJU010000002.1"/>
</dbReference>
<sequence length="106" mass="11994">MPHEPITLVNLLKVEPENQERLIALLQRNIDGVICTLDGWRTSRLIAAQDGASVVIYSEWETAEAVDAMRRDPRMMAYFPKIRELAEFSSVTGHVVLTREPQMAVS</sequence>
<dbReference type="SUPFAM" id="SSF54909">
    <property type="entry name" value="Dimeric alpha+beta barrel"/>
    <property type="match status" value="1"/>
</dbReference>
<proteinExistence type="predicted"/>
<accession>A0ABS4DVD5</accession>
<feature type="domain" description="ABM" evidence="1">
    <location>
        <begin position="6"/>
        <end position="95"/>
    </location>
</feature>
<comment type="caution">
    <text evidence="2">The sequence shown here is derived from an EMBL/GenBank/DDBJ whole genome shotgun (WGS) entry which is preliminary data.</text>
</comment>
<dbReference type="Gene3D" id="3.30.70.100">
    <property type="match status" value="1"/>
</dbReference>
<name>A0ABS4DVD5_9HYPH</name>
<dbReference type="Pfam" id="PF03992">
    <property type="entry name" value="ABM"/>
    <property type="match status" value="1"/>
</dbReference>
<dbReference type="GO" id="GO:0004497">
    <property type="term" value="F:monooxygenase activity"/>
    <property type="evidence" value="ECO:0007669"/>
    <property type="project" value="UniProtKB-KW"/>
</dbReference>
<dbReference type="Proteomes" id="UP000759443">
    <property type="component" value="Unassembled WGS sequence"/>
</dbReference>
<evidence type="ECO:0000313" key="3">
    <source>
        <dbReference type="Proteomes" id="UP000759443"/>
    </source>
</evidence>
<keyword evidence="3" id="KW-1185">Reference proteome</keyword>